<accession>A0A420P909</accession>
<dbReference type="VEuPathDB" id="FungiDB:FOC4_g10000364"/>
<comment type="caution">
    <text evidence="2">The sequence shown here is derived from an EMBL/GenBank/DDBJ whole genome shotgun (WGS) entry which is preliminary data.</text>
</comment>
<reference evidence="2 3" key="1">
    <citation type="journal article" date="2018" name="Sci. Rep.">
        <title>Characterisation of pathogen-specific regions and novel effector candidates in Fusarium oxysporum f. sp. cepae.</title>
        <authorList>
            <person name="Armitage A.D."/>
            <person name="Taylor A."/>
            <person name="Sobczyk M.K."/>
            <person name="Baxter L."/>
            <person name="Greenfield B.P."/>
            <person name="Bates H.J."/>
            <person name="Wilson F."/>
            <person name="Jackson A.C."/>
            <person name="Ott S."/>
            <person name="Harrison R.J."/>
            <person name="Clarkson J.P."/>
        </authorList>
    </citation>
    <scope>NUCLEOTIDE SEQUENCE [LARGE SCALE GENOMIC DNA]</scope>
    <source>
        <strain evidence="2 3">Fo_A28</strain>
    </source>
</reference>
<dbReference type="Proteomes" id="UP000285860">
    <property type="component" value="Unassembled WGS sequence"/>
</dbReference>
<sequence>MGPVYDHEEDHSSQLADATTKRGVSPHCFSLLDIAKRLEGVTGEDGTNEPLPCVLDPAKDLLRSGTRESSSDAGPTRYSGPCKAAMEGLVEGEQDPPYLCMHSNHSARRLEDDRISSSYDIDSLCSFPTSLGVARLGIQWYTQSHATLNLVDNVHLSMEIPGTRERDGTVTTQALHTIPNYCLGRVIGLADTFIWAFFPALFSGKLSDPYSQT</sequence>
<evidence type="ECO:0000256" key="1">
    <source>
        <dbReference type="SAM" id="MobiDB-lite"/>
    </source>
</evidence>
<feature type="compositionally biased region" description="Basic and acidic residues" evidence="1">
    <location>
        <begin position="1"/>
        <end position="12"/>
    </location>
</feature>
<dbReference type="VEuPathDB" id="FungiDB:FOC1_g10000509"/>
<dbReference type="VEuPathDB" id="FungiDB:HZS61_010527"/>
<proteinExistence type="predicted"/>
<dbReference type="AlphaFoldDB" id="A0A420P909"/>
<dbReference type="VEuPathDB" id="FungiDB:FOXG_05571"/>
<name>A0A420P909_FUSOX</name>
<dbReference type="VEuPathDB" id="FungiDB:FOZG_17921"/>
<dbReference type="EMBL" id="MRCY01000352">
    <property type="protein sequence ID" value="RKK88989.1"/>
    <property type="molecule type" value="Genomic_DNA"/>
</dbReference>
<evidence type="ECO:0000313" key="3">
    <source>
        <dbReference type="Proteomes" id="UP000285860"/>
    </source>
</evidence>
<organism evidence="2 3">
    <name type="scientific">Fusarium oxysporum</name>
    <name type="common">Fusarium vascular wilt</name>
    <dbReference type="NCBI Taxonomy" id="5507"/>
    <lineage>
        <taxon>Eukaryota</taxon>
        <taxon>Fungi</taxon>
        <taxon>Dikarya</taxon>
        <taxon>Ascomycota</taxon>
        <taxon>Pezizomycotina</taxon>
        <taxon>Sordariomycetes</taxon>
        <taxon>Hypocreomycetidae</taxon>
        <taxon>Hypocreales</taxon>
        <taxon>Nectriaceae</taxon>
        <taxon>Fusarium</taxon>
        <taxon>Fusarium oxysporum species complex</taxon>
    </lineage>
</organism>
<evidence type="ECO:0000313" key="2">
    <source>
        <dbReference type="EMBL" id="RKK88989.1"/>
    </source>
</evidence>
<feature type="region of interest" description="Disordered" evidence="1">
    <location>
        <begin position="1"/>
        <end position="20"/>
    </location>
</feature>
<feature type="non-terminal residue" evidence="2">
    <location>
        <position position="213"/>
    </location>
</feature>
<gene>
    <name evidence="2" type="ORF">BFJ68_g16815</name>
</gene>
<protein>
    <submittedName>
        <fullName evidence="2">Uncharacterized protein</fullName>
    </submittedName>
</protein>